<feature type="transmembrane region" description="Helical" evidence="1">
    <location>
        <begin position="373"/>
        <end position="391"/>
    </location>
</feature>
<dbReference type="Pfam" id="PF06772">
    <property type="entry name" value="LtrA"/>
    <property type="match status" value="1"/>
</dbReference>
<feature type="transmembrane region" description="Helical" evidence="1">
    <location>
        <begin position="175"/>
        <end position="192"/>
    </location>
</feature>
<proteinExistence type="predicted"/>
<feature type="transmembrane region" description="Helical" evidence="1">
    <location>
        <begin position="148"/>
        <end position="169"/>
    </location>
</feature>
<organism evidence="2 3">
    <name type="scientific">Solirubrobacter deserti</name>
    <dbReference type="NCBI Taxonomy" id="2282478"/>
    <lineage>
        <taxon>Bacteria</taxon>
        <taxon>Bacillati</taxon>
        <taxon>Actinomycetota</taxon>
        <taxon>Thermoleophilia</taxon>
        <taxon>Solirubrobacterales</taxon>
        <taxon>Solirubrobacteraceae</taxon>
        <taxon>Solirubrobacter</taxon>
    </lineage>
</organism>
<feature type="transmembrane region" description="Helical" evidence="1">
    <location>
        <begin position="212"/>
        <end position="229"/>
    </location>
</feature>
<keyword evidence="1" id="KW-1133">Transmembrane helix</keyword>
<keyword evidence="1" id="KW-0812">Transmembrane</keyword>
<dbReference type="InterPro" id="IPR010640">
    <property type="entry name" value="Low_temperature_requirement_A"/>
</dbReference>
<keyword evidence="3" id="KW-1185">Reference proteome</keyword>
<name>A0ABT4RDJ5_9ACTN</name>
<keyword evidence="1" id="KW-0472">Membrane</keyword>
<gene>
    <name evidence="2" type="ORF">OJ962_03805</name>
</gene>
<evidence type="ECO:0000313" key="2">
    <source>
        <dbReference type="EMBL" id="MDA0136608.1"/>
    </source>
</evidence>
<dbReference type="Proteomes" id="UP001147700">
    <property type="component" value="Unassembled WGS sequence"/>
</dbReference>
<feature type="transmembrane region" description="Helical" evidence="1">
    <location>
        <begin position="58"/>
        <end position="81"/>
    </location>
</feature>
<feature type="transmembrane region" description="Helical" evidence="1">
    <location>
        <begin position="287"/>
        <end position="306"/>
    </location>
</feature>
<feature type="transmembrane region" description="Helical" evidence="1">
    <location>
        <begin position="93"/>
        <end position="110"/>
    </location>
</feature>
<sequence length="396" mass="41552">MTADGHVEGERRAPLIRPPALHTGEGRTASRLELFFDLAYVLVVAELATAFVDDLTWHGTGVFAGLFATIWFSWVGFTLYANRFDTDDVVFRVIKLVATLAIAGCAASATEATGSLGWAFAASFLVARIMLVLLYLRAWRHVQPARGTIGVYLAAATLSAALWAVSIALTGTGRYVLWGVAVLLDVAAPLLATRHANDVPLHLEHLPERFGLLVILVLGEAVGATVTGVHDAKWAGAAVGVAVLGFALTAALWWNYFDVGAASSAEDLQEREAHPSSADHEGERHDLFIYGHLPLTLGIAIAGIGLEDLVLHPDAPLPSAGGWALGAGVALFFAGAAIIVAGADHRWRTAFPWPAAAIPIVVVPALIPGLSATVAAAAVAIIALTAAVVGTRARRR</sequence>
<dbReference type="PANTHER" id="PTHR36840:SF1">
    <property type="entry name" value="BLL5714 PROTEIN"/>
    <property type="match status" value="1"/>
</dbReference>
<feature type="transmembrane region" description="Helical" evidence="1">
    <location>
        <begin position="235"/>
        <end position="254"/>
    </location>
</feature>
<dbReference type="PANTHER" id="PTHR36840">
    <property type="entry name" value="BLL5714 PROTEIN"/>
    <property type="match status" value="1"/>
</dbReference>
<protein>
    <submittedName>
        <fullName evidence="2">Low temperature requirement protein A</fullName>
    </submittedName>
</protein>
<feature type="transmembrane region" description="Helical" evidence="1">
    <location>
        <begin position="321"/>
        <end position="343"/>
    </location>
</feature>
<comment type="caution">
    <text evidence="2">The sequence shown here is derived from an EMBL/GenBank/DDBJ whole genome shotgun (WGS) entry which is preliminary data.</text>
</comment>
<feature type="transmembrane region" description="Helical" evidence="1">
    <location>
        <begin position="350"/>
        <end position="367"/>
    </location>
</feature>
<evidence type="ECO:0000256" key="1">
    <source>
        <dbReference type="SAM" id="Phobius"/>
    </source>
</evidence>
<dbReference type="EMBL" id="JAPCID010000005">
    <property type="protein sequence ID" value="MDA0136608.1"/>
    <property type="molecule type" value="Genomic_DNA"/>
</dbReference>
<feature type="transmembrane region" description="Helical" evidence="1">
    <location>
        <begin position="116"/>
        <end position="136"/>
    </location>
</feature>
<dbReference type="RefSeq" id="WP_202952213.1">
    <property type="nucleotide sequence ID" value="NZ_JAPCID010000005.1"/>
</dbReference>
<reference evidence="2" key="1">
    <citation type="submission" date="2022-10" db="EMBL/GenBank/DDBJ databases">
        <title>The WGS of Solirubrobacter sp. CPCC 204708.</title>
        <authorList>
            <person name="Jiang Z."/>
        </authorList>
    </citation>
    <scope>NUCLEOTIDE SEQUENCE</scope>
    <source>
        <strain evidence="2">CPCC 204708</strain>
    </source>
</reference>
<accession>A0ABT4RDJ5</accession>
<evidence type="ECO:0000313" key="3">
    <source>
        <dbReference type="Proteomes" id="UP001147700"/>
    </source>
</evidence>